<dbReference type="PROSITE" id="PS51435">
    <property type="entry name" value="AP_NUCLEASE_F1_4"/>
    <property type="match status" value="1"/>
</dbReference>
<dbReference type="GO" id="GO:0003906">
    <property type="term" value="F:DNA-(apurinic or apyrimidinic site) endonuclease activity"/>
    <property type="evidence" value="ECO:0007669"/>
    <property type="project" value="TreeGrafter"/>
</dbReference>
<feature type="site" description="Transition state stabilizer" evidence="8">
    <location>
        <position position="171"/>
    </location>
</feature>
<evidence type="ECO:0000256" key="4">
    <source>
        <dbReference type="ARBA" id="ARBA00022801"/>
    </source>
</evidence>
<name>A0A1G2TYK0_9BACT</name>
<evidence type="ECO:0000256" key="5">
    <source>
        <dbReference type="ARBA" id="ARBA00022842"/>
    </source>
</evidence>
<accession>A0A1G2TYK0</accession>
<dbReference type="InterPro" id="IPR036691">
    <property type="entry name" value="Endo/exonu/phosph_ase_sf"/>
</dbReference>
<dbReference type="AlphaFoldDB" id="A0A1G2TYK0"/>
<sequence>MKITSWNINGIRAVHKKGLFLPFVDKYKPDIICLQETKAKQDQSEIDLPEYEEYWNSAEKAGYSGVTIFSKIKPLSVQTGFPKEIVKKYKLEQDSYGDPNKEGRVLTAEFKDFFVVNVYTPNSKGDLSRLDLRFKSWDPAFLEYVTELRRKPAQGGSALGGKNVIFCGDLNVAHTENDLANPKQNEGEHGFTKEERKGINNIIAAGFVDTFRHFTPEGKGYYTWWSHFANARTRNVGWRIDYFFANKELISNIKSSKIIPDVFGSDHCPIMLETK</sequence>
<feature type="active site" evidence="6">
    <location>
        <position position="119"/>
    </location>
</feature>
<dbReference type="Proteomes" id="UP000178404">
    <property type="component" value="Unassembled WGS sequence"/>
</dbReference>
<feature type="binding site" evidence="7">
    <location>
        <position position="7"/>
    </location>
    <ligand>
        <name>Mg(2+)</name>
        <dbReference type="ChEBI" id="CHEBI:18420"/>
        <label>1</label>
    </ligand>
</feature>
<dbReference type="GO" id="GO:0003677">
    <property type="term" value="F:DNA binding"/>
    <property type="evidence" value="ECO:0007669"/>
    <property type="project" value="InterPro"/>
</dbReference>
<gene>
    <name evidence="10" type="ORF">A3A90_01095</name>
</gene>
<reference evidence="10 11" key="1">
    <citation type="journal article" date="2016" name="Nat. Commun.">
        <title>Thousands of microbial genomes shed light on interconnected biogeochemical processes in an aquifer system.</title>
        <authorList>
            <person name="Anantharaman K."/>
            <person name="Brown C.T."/>
            <person name="Hug L.A."/>
            <person name="Sharon I."/>
            <person name="Castelle C.J."/>
            <person name="Probst A.J."/>
            <person name="Thomas B.C."/>
            <person name="Singh A."/>
            <person name="Wilkins M.J."/>
            <person name="Karaoz U."/>
            <person name="Brodie E.L."/>
            <person name="Williams K.H."/>
            <person name="Hubbard S.S."/>
            <person name="Banfield J.F."/>
        </authorList>
    </citation>
    <scope>NUCLEOTIDE SEQUENCE [LARGE SCALE GENOMIC DNA]</scope>
</reference>
<evidence type="ECO:0000313" key="10">
    <source>
        <dbReference type="EMBL" id="OHB02378.1"/>
    </source>
</evidence>
<dbReference type="GO" id="GO:0008081">
    <property type="term" value="F:phosphoric diester hydrolase activity"/>
    <property type="evidence" value="ECO:0007669"/>
    <property type="project" value="TreeGrafter"/>
</dbReference>
<dbReference type="GO" id="GO:0008311">
    <property type="term" value="F:double-stranded DNA 3'-5' DNA exonuclease activity"/>
    <property type="evidence" value="ECO:0007669"/>
    <property type="project" value="TreeGrafter"/>
</dbReference>
<feature type="binding site" evidence="7">
    <location>
        <position position="267"/>
    </location>
    <ligand>
        <name>Mg(2+)</name>
        <dbReference type="ChEBI" id="CHEBI:18420"/>
        <label>1</label>
    </ligand>
</feature>
<evidence type="ECO:0000259" key="9">
    <source>
        <dbReference type="Pfam" id="PF03372"/>
    </source>
</evidence>
<dbReference type="NCBIfam" id="TIGR00633">
    <property type="entry name" value="xth"/>
    <property type="match status" value="1"/>
</dbReference>
<feature type="binding site" evidence="7">
    <location>
        <position position="169"/>
    </location>
    <ligand>
        <name>Mg(2+)</name>
        <dbReference type="ChEBI" id="CHEBI:18420"/>
        <label>1</label>
    </ligand>
</feature>
<organism evidence="10 11">
    <name type="scientific">Candidatus Zambryskibacteria bacterium RIFCSPLOWO2_01_FULL_35_19</name>
    <dbReference type="NCBI Taxonomy" id="1802757"/>
    <lineage>
        <taxon>Bacteria</taxon>
        <taxon>Candidatus Zambryskiibacteriota</taxon>
    </lineage>
</organism>
<keyword evidence="7" id="KW-0464">Manganese</keyword>
<dbReference type="SUPFAM" id="SSF56219">
    <property type="entry name" value="DNase I-like"/>
    <property type="match status" value="1"/>
</dbReference>
<comment type="similarity">
    <text evidence="2">Belongs to the DNA repair enzymes AP/ExoA family.</text>
</comment>
<comment type="cofactor">
    <cofactor evidence="1">
        <name>Mn(2+)</name>
        <dbReference type="ChEBI" id="CHEBI:29035"/>
    </cofactor>
</comment>
<feature type="binding site" evidence="7">
    <location>
        <position position="36"/>
    </location>
    <ligand>
        <name>Mg(2+)</name>
        <dbReference type="ChEBI" id="CHEBI:18420"/>
        <label>1</label>
    </ligand>
</feature>
<dbReference type="InterPro" id="IPR020847">
    <property type="entry name" value="AP_endonuclease_F1_BS"/>
</dbReference>
<protein>
    <submittedName>
        <fullName evidence="10">Exodeoxyribonuclease III</fullName>
    </submittedName>
</protein>
<dbReference type="InterPro" id="IPR004808">
    <property type="entry name" value="AP_endonuc_1"/>
</dbReference>
<dbReference type="InterPro" id="IPR005135">
    <property type="entry name" value="Endo/exonuclease/phosphatase"/>
</dbReference>
<feature type="active site" description="Proton donor/acceptor" evidence="6">
    <location>
        <position position="169"/>
    </location>
</feature>
<comment type="caution">
    <text evidence="10">The sequence shown here is derived from an EMBL/GenBank/DDBJ whole genome shotgun (WGS) entry which is preliminary data.</text>
</comment>
<dbReference type="PANTHER" id="PTHR22748">
    <property type="entry name" value="AP ENDONUCLEASE"/>
    <property type="match status" value="1"/>
</dbReference>
<keyword evidence="4" id="KW-0378">Hydrolase</keyword>
<dbReference type="NCBIfam" id="TIGR00195">
    <property type="entry name" value="exoDNase_III"/>
    <property type="match status" value="1"/>
</dbReference>
<dbReference type="PROSITE" id="PS00727">
    <property type="entry name" value="AP_NUCLEASE_F1_2"/>
    <property type="match status" value="1"/>
</dbReference>
<dbReference type="GO" id="GO:0006284">
    <property type="term" value="P:base-excision repair"/>
    <property type="evidence" value="ECO:0007669"/>
    <property type="project" value="TreeGrafter"/>
</dbReference>
<dbReference type="PROSITE" id="PS00726">
    <property type="entry name" value="AP_NUCLEASE_F1_1"/>
    <property type="match status" value="1"/>
</dbReference>
<dbReference type="InterPro" id="IPR020848">
    <property type="entry name" value="AP_endonuclease_F1_CS"/>
</dbReference>
<dbReference type="PANTHER" id="PTHR22748:SF6">
    <property type="entry name" value="DNA-(APURINIC OR APYRIMIDINIC SITE) ENDONUCLEASE"/>
    <property type="match status" value="1"/>
</dbReference>
<evidence type="ECO:0000256" key="6">
    <source>
        <dbReference type="PIRSR" id="PIRSR604808-1"/>
    </source>
</evidence>
<dbReference type="Gene3D" id="3.60.10.10">
    <property type="entry name" value="Endonuclease/exonuclease/phosphatase"/>
    <property type="match status" value="1"/>
</dbReference>
<evidence type="ECO:0000256" key="8">
    <source>
        <dbReference type="PIRSR" id="PIRSR604808-3"/>
    </source>
</evidence>
<dbReference type="EMBL" id="MHWA01000004">
    <property type="protein sequence ID" value="OHB02378.1"/>
    <property type="molecule type" value="Genomic_DNA"/>
</dbReference>
<feature type="binding site" evidence="7">
    <location>
        <position position="266"/>
    </location>
    <ligand>
        <name>Mg(2+)</name>
        <dbReference type="ChEBI" id="CHEBI:18420"/>
        <label>1</label>
    </ligand>
</feature>
<dbReference type="Pfam" id="PF03372">
    <property type="entry name" value="Exo_endo_phos"/>
    <property type="match status" value="1"/>
</dbReference>
<evidence type="ECO:0000256" key="7">
    <source>
        <dbReference type="PIRSR" id="PIRSR604808-2"/>
    </source>
</evidence>
<keyword evidence="5 7" id="KW-0460">Magnesium</keyword>
<comment type="cofactor">
    <cofactor evidence="7">
        <name>Mg(2+)</name>
        <dbReference type="ChEBI" id="CHEBI:18420"/>
    </cofactor>
    <cofactor evidence="7">
        <name>Mn(2+)</name>
        <dbReference type="ChEBI" id="CHEBI:29035"/>
    </cofactor>
    <text evidence="7">Probably binds two magnesium or manganese ions per subunit.</text>
</comment>
<proteinExistence type="inferred from homology"/>
<feature type="site" description="Important for catalytic activity" evidence="8">
    <location>
        <position position="241"/>
    </location>
</feature>
<evidence type="ECO:0000256" key="2">
    <source>
        <dbReference type="ARBA" id="ARBA00007092"/>
    </source>
</evidence>
<keyword evidence="3 7" id="KW-0479">Metal-binding</keyword>
<feature type="site" description="Interaction with DNA substrate" evidence="8">
    <location>
        <position position="267"/>
    </location>
</feature>
<feature type="binding site" evidence="7">
    <location>
        <position position="171"/>
    </location>
    <ligand>
        <name>Mg(2+)</name>
        <dbReference type="ChEBI" id="CHEBI:18420"/>
        <label>1</label>
    </ligand>
</feature>
<evidence type="ECO:0000256" key="3">
    <source>
        <dbReference type="ARBA" id="ARBA00022723"/>
    </source>
</evidence>
<dbReference type="CDD" id="cd09087">
    <property type="entry name" value="Ape1-like_AP-endo"/>
    <property type="match status" value="1"/>
</dbReference>
<evidence type="ECO:0000256" key="1">
    <source>
        <dbReference type="ARBA" id="ARBA00001936"/>
    </source>
</evidence>
<evidence type="ECO:0000313" key="11">
    <source>
        <dbReference type="Proteomes" id="UP000178404"/>
    </source>
</evidence>
<feature type="domain" description="Endonuclease/exonuclease/phosphatase" evidence="9">
    <location>
        <begin position="5"/>
        <end position="267"/>
    </location>
</feature>
<dbReference type="GO" id="GO:0046872">
    <property type="term" value="F:metal ion binding"/>
    <property type="evidence" value="ECO:0007669"/>
    <property type="project" value="UniProtKB-KW"/>
</dbReference>
<feature type="active site" description="Proton acceptor" evidence="6">
    <location>
        <position position="267"/>
    </location>
</feature>